<evidence type="ECO:0000313" key="2">
    <source>
        <dbReference type="Proteomes" id="UP000053573"/>
    </source>
</evidence>
<organism evidence="1 2">
    <name type="scientific">Blastomyces silverae</name>
    <dbReference type="NCBI Taxonomy" id="2060906"/>
    <lineage>
        <taxon>Eukaryota</taxon>
        <taxon>Fungi</taxon>
        <taxon>Dikarya</taxon>
        <taxon>Ascomycota</taxon>
        <taxon>Pezizomycotina</taxon>
        <taxon>Eurotiomycetes</taxon>
        <taxon>Eurotiomycetidae</taxon>
        <taxon>Onygenales</taxon>
        <taxon>Ajellomycetaceae</taxon>
        <taxon>Blastomyces</taxon>
    </lineage>
</organism>
<reference evidence="2" key="1">
    <citation type="journal article" date="2015" name="PLoS Genet.">
        <title>The dynamic genome and transcriptome of the human fungal pathogen Blastomyces and close relative Emmonsia.</title>
        <authorList>
            <person name="Munoz J.F."/>
            <person name="Gauthier G.M."/>
            <person name="Desjardins C.A."/>
            <person name="Gallo J.E."/>
            <person name="Holder J."/>
            <person name="Sullivan T.D."/>
            <person name="Marty A.J."/>
            <person name="Carmen J.C."/>
            <person name="Chen Z."/>
            <person name="Ding L."/>
            <person name="Gujja S."/>
            <person name="Magrini V."/>
            <person name="Misas E."/>
            <person name="Mitreva M."/>
            <person name="Priest M."/>
            <person name="Saif S."/>
            <person name="Whiston E.A."/>
            <person name="Young S."/>
            <person name="Zeng Q."/>
            <person name="Goldman W.E."/>
            <person name="Mardis E.R."/>
            <person name="Taylor J.W."/>
            <person name="McEwen J.G."/>
            <person name="Clay O.K."/>
            <person name="Klein B.S."/>
            <person name="Cuomo C.A."/>
        </authorList>
    </citation>
    <scope>NUCLEOTIDE SEQUENCE [LARGE SCALE GENOMIC DNA]</scope>
    <source>
        <strain evidence="2">UAMH 139</strain>
    </source>
</reference>
<evidence type="ECO:0000313" key="1">
    <source>
        <dbReference type="EMBL" id="KLJ05872.1"/>
    </source>
</evidence>
<proteinExistence type="predicted"/>
<accession>A0A0H1B4G0</accession>
<keyword evidence="2" id="KW-1185">Reference proteome</keyword>
<name>A0A0H1B4G0_9EURO</name>
<dbReference type="Proteomes" id="UP000053573">
    <property type="component" value="Unassembled WGS sequence"/>
</dbReference>
<dbReference type="EMBL" id="LDEV01003437">
    <property type="protein sequence ID" value="KLJ05872.1"/>
    <property type="molecule type" value="Genomic_DNA"/>
</dbReference>
<sequence length="62" mass="6652">MDIGLVSLGSYAVPTVLSSFSAAHSNLKIHMSGHFSIIHNSLTTCCYHSSGTKLHLYEGIES</sequence>
<comment type="caution">
    <text evidence="1">The sequence shown here is derived from an EMBL/GenBank/DDBJ whole genome shotgun (WGS) entry which is preliminary data.</text>
</comment>
<dbReference type="AlphaFoldDB" id="A0A0H1B4G0"/>
<gene>
    <name evidence="1" type="ORF">EMPG_10697</name>
</gene>
<protein>
    <submittedName>
        <fullName evidence="1">Uncharacterized protein</fullName>
    </submittedName>
</protein>